<organism evidence="5 6">
    <name type="scientific">Oculimacula yallundae</name>
    <dbReference type="NCBI Taxonomy" id="86028"/>
    <lineage>
        <taxon>Eukaryota</taxon>
        <taxon>Fungi</taxon>
        <taxon>Dikarya</taxon>
        <taxon>Ascomycota</taxon>
        <taxon>Pezizomycotina</taxon>
        <taxon>Leotiomycetes</taxon>
        <taxon>Helotiales</taxon>
        <taxon>Ploettnerulaceae</taxon>
        <taxon>Oculimacula</taxon>
    </lineage>
</organism>
<dbReference type="PANTHER" id="PTHR10039:SF5">
    <property type="entry name" value="NACHT DOMAIN-CONTAINING PROTEIN"/>
    <property type="match status" value="1"/>
</dbReference>
<name>A0ABR4C890_9HELO</name>
<evidence type="ECO:0008006" key="7">
    <source>
        <dbReference type="Google" id="ProtNLM"/>
    </source>
</evidence>
<dbReference type="InterPro" id="IPR056884">
    <property type="entry name" value="NPHP3-like_N"/>
</dbReference>
<evidence type="ECO:0000256" key="1">
    <source>
        <dbReference type="ARBA" id="ARBA00007920"/>
    </source>
</evidence>
<dbReference type="SUPFAM" id="SSF53474">
    <property type="entry name" value="alpha/beta-Hydrolases"/>
    <property type="match status" value="1"/>
</dbReference>
<comment type="caution">
    <text evidence="5">The sequence shown here is derived from an EMBL/GenBank/DDBJ whole genome shotgun (WGS) entry which is preliminary data.</text>
</comment>
<dbReference type="EMBL" id="JAZHXI010000011">
    <property type="protein sequence ID" value="KAL2066135.1"/>
    <property type="molecule type" value="Genomic_DNA"/>
</dbReference>
<dbReference type="Gene3D" id="3.40.50.1820">
    <property type="entry name" value="alpha/beta hydrolase"/>
    <property type="match status" value="1"/>
</dbReference>
<dbReference type="Pfam" id="PF05057">
    <property type="entry name" value="DUF676"/>
    <property type="match status" value="1"/>
</dbReference>
<dbReference type="InterPro" id="IPR027417">
    <property type="entry name" value="P-loop_NTPase"/>
</dbReference>
<dbReference type="InterPro" id="IPR007751">
    <property type="entry name" value="DUF676_lipase-like"/>
</dbReference>
<evidence type="ECO:0000259" key="3">
    <source>
        <dbReference type="Pfam" id="PF05057"/>
    </source>
</evidence>
<comment type="similarity">
    <text evidence="1">Belongs to the putative lipase ROG1 family.</text>
</comment>
<evidence type="ECO:0000259" key="4">
    <source>
        <dbReference type="Pfam" id="PF24883"/>
    </source>
</evidence>
<accession>A0ABR4C890</accession>
<dbReference type="SUPFAM" id="SSF52540">
    <property type="entry name" value="P-loop containing nucleoside triphosphate hydrolases"/>
    <property type="match status" value="1"/>
</dbReference>
<protein>
    <recommendedName>
        <fullName evidence="7">NACHT domain-containing protein</fullName>
    </recommendedName>
</protein>
<evidence type="ECO:0000313" key="5">
    <source>
        <dbReference type="EMBL" id="KAL2066135.1"/>
    </source>
</evidence>
<keyword evidence="6" id="KW-1185">Reference proteome</keyword>
<sequence>MPSFGKKLRSKIFGRENRDKAMDFGSAIAGGDVLHPSAEEEVVSGIRPHGRNSQETTGMFHFTDKTPTAEQTIDLVGIHGLQGNYDSTWTDKNTNQNWLRHFLPDELPQLRIMAYGYNSKVLGSKSVGTVTTFAQGLLADLKACRRRELSDRPLIFVCHSLGGLVFKRMLALAQERTDLYRHILQATRGVLFLGTPHDGSGIASMLSLPAKMAKVLSHGNTNSELVENLQAQKGSLLELSESFTERGARLDKIYSFYEEEKLYGSLVVSKGSARIGVNNEELISMACNHSTISKFPGSDNHQYQRILSTLVELVDIISAGKNSVSEAQLNEVVESLQQYGSNPRRHKISKEYQETFRWIWDPNLETGPGFLHWLQFGSEIFWIAGKPGAGKSTLMKYIIESEKTLECLRMQTQQAKIMSFYFAEQGERQEKAFGDFLRSFLFQLVRAFPALVYEALPIYREMREFSAMVSPFELNWTDIDTKRALELISKQDSVHGHVCLFIDGLDECEGGAMDTEDIDYIVGLQKWKAVSIKICIASRPDLPIKLRLNKFQQLRVQEWTSGDIAKFVLVELQTSFELVNSGTASEEDSRELDNLSRSLVHRAQGVFLWVKLVIKDLKAGIEQYVSYSDLRMRLESLPEGINALYGAIFAKISSKDLHHAINALQAQLLTDRIG</sequence>
<dbReference type="PANTHER" id="PTHR10039">
    <property type="entry name" value="AMELOGENIN"/>
    <property type="match status" value="1"/>
</dbReference>
<evidence type="ECO:0000256" key="2">
    <source>
        <dbReference type="ARBA" id="ARBA00022737"/>
    </source>
</evidence>
<dbReference type="Pfam" id="PF24883">
    <property type="entry name" value="NPHP3_N"/>
    <property type="match status" value="1"/>
</dbReference>
<proteinExistence type="inferred from homology"/>
<evidence type="ECO:0000313" key="6">
    <source>
        <dbReference type="Proteomes" id="UP001595075"/>
    </source>
</evidence>
<feature type="domain" description="Nephrocystin 3-like N-terminal" evidence="4">
    <location>
        <begin position="367"/>
        <end position="539"/>
    </location>
</feature>
<dbReference type="InterPro" id="IPR029058">
    <property type="entry name" value="AB_hydrolase_fold"/>
</dbReference>
<reference evidence="5 6" key="1">
    <citation type="journal article" date="2024" name="Commun. Biol.">
        <title>Comparative genomic analysis of thermophilic fungi reveals convergent evolutionary adaptations and gene losses.</title>
        <authorList>
            <person name="Steindorff A.S."/>
            <person name="Aguilar-Pontes M.V."/>
            <person name="Robinson A.J."/>
            <person name="Andreopoulos B."/>
            <person name="LaButti K."/>
            <person name="Kuo A."/>
            <person name="Mondo S."/>
            <person name="Riley R."/>
            <person name="Otillar R."/>
            <person name="Haridas S."/>
            <person name="Lipzen A."/>
            <person name="Grimwood J."/>
            <person name="Schmutz J."/>
            <person name="Clum A."/>
            <person name="Reid I.D."/>
            <person name="Moisan M.C."/>
            <person name="Butler G."/>
            <person name="Nguyen T.T.M."/>
            <person name="Dewar K."/>
            <person name="Conant G."/>
            <person name="Drula E."/>
            <person name="Henrissat B."/>
            <person name="Hansel C."/>
            <person name="Singer S."/>
            <person name="Hutchinson M.I."/>
            <person name="de Vries R.P."/>
            <person name="Natvig D.O."/>
            <person name="Powell A.J."/>
            <person name="Tsang A."/>
            <person name="Grigoriev I.V."/>
        </authorList>
    </citation>
    <scope>NUCLEOTIDE SEQUENCE [LARGE SCALE GENOMIC DNA]</scope>
    <source>
        <strain evidence="5 6">CBS 494.80</strain>
    </source>
</reference>
<dbReference type="Proteomes" id="UP001595075">
    <property type="component" value="Unassembled WGS sequence"/>
</dbReference>
<keyword evidence="2" id="KW-0677">Repeat</keyword>
<feature type="domain" description="DUF676" evidence="3">
    <location>
        <begin position="76"/>
        <end position="239"/>
    </location>
</feature>
<dbReference type="Gene3D" id="3.40.50.300">
    <property type="entry name" value="P-loop containing nucleotide triphosphate hydrolases"/>
    <property type="match status" value="1"/>
</dbReference>
<gene>
    <name evidence="5" type="ORF">VTL71DRAFT_2206</name>
</gene>